<dbReference type="AlphaFoldDB" id="A0A3P7NLM0"/>
<keyword evidence="3" id="KW-1185">Reference proteome</keyword>
<evidence type="ECO:0000313" key="2">
    <source>
        <dbReference type="EMBL" id="VDN35207.1"/>
    </source>
</evidence>
<name>A0A3P7NLM0_DIBLA</name>
<dbReference type="Proteomes" id="UP000281553">
    <property type="component" value="Unassembled WGS sequence"/>
</dbReference>
<feature type="compositionally biased region" description="Basic and acidic residues" evidence="1">
    <location>
        <begin position="263"/>
        <end position="300"/>
    </location>
</feature>
<protein>
    <submittedName>
        <fullName evidence="2">Uncharacterized protein</fullName>
    </submittedName>
</protein>
<reference evidence="2 3" key="1">
    <citation type="submission" date="2018-11" db="EMBL/GenBank/DDBJ databases">
        <authorList>
            <consortium name="Pathogen Informatics"/>
        </authorList>
    </citation>
    <scope>NUCLEOTIDE SEQUENCE [LARGE SCALE GENOMIC DNA]</scope>
</reference>
<gene>
    <name evidence="2" type="ORF">DILT_LOCUS16714</name>
</gene>
<accession>A0A3P7NLM0</accession>
<evidence type="ECO:0000256" key="1">
    <source>
        <dbReference type="SAM" id="MobiDB-lite"/>
    </source>
</evidence>
<feature type="compositionally biased region" description="Basic and acidic residues" evidence="1">
    <location>
        <begin position="210"/>
        <end position="240"/>
    </location>
</feature>
<proteinExistence type="predicted"/>
<evidence type="ECO:0000313" key="3">
    <source>
        <dbReference type="Proteomes" id="UP000281553"/>
    </source>
</evidence>
<feature type="compositionally biased region" description="Basic and acidic residues" evidence="1">
    <location>
        <begin position="162"/>
        <end position="180"/>
    </location>
</feature>
<organism evidence="2 3">
    <name type="scientific">Dibothriocephalus latus</name>
    <name type="common">Fish tapeworm</name>
    <name type="synonym">Diphyllobothrium latum</name>
    <dbReference type="NCBI Taxonomy" id="60516"/>
    <lineage>
        <taxon>Eukaryota</taxon>
        <taxon>Metazoa</taxon>
        <taxon>Spiralia</taxon>
        <taxon>Lophotrochozoa</taxon>
        <taxon>Platyhelminthes</taxon>
        <taxon>Cestoda</taxon>
        <taxon>Eucestoda</taxon>
        <taxon>Diphyllobothriidea</taxon>
        <taxon>Diphyllobothriidae</taxon>
        <taxon>Dibothriocephalus</taxon>
    </lineage>
</organism>
<dbReference type="EMBL" id="UYRU01086639">
    <property type="protein sequence ID" value="VDN35207.1"/>
    <property type="molecule type" value="Genomic_DNA"/>
</dbReference>
<sequence>MRNIWLPPKPNANNSNTPLNLSPLTEVQRSCATLDNLAKVAQTWTHFSRDAYATAPENADRQHKLMRYVDRVLRNCNDRCLAWCSRQTLARLFKFFFLTAVNFPLNAANCSVSGNVSDPSGVKPAIGLSAAKSAVNTNVIVNFLGSGVGFVDVADYDEDGDGEVKEDNGKRGRRGKEGKGDGVSITAARTERLANKTTVSVEPQMQAGVDSKRTQKPREDKPNQHLNGEKGDATEKEGKGDGVPIAAARTERPANNPTVPLKPRMEAEVDSKLTQKPREDKPNQHLDGEKEDAAEKEGKGDGVASSAARTKGPAVVSEEVLEKTATVPVEPGTQVVVESKLTQKQHQGNLKQRLDEKKMDDVERRRRLVKMWRQKYGSRSLPAWVP</sequence>
<dbReference type="OrthoDB" id="6279039at2759"/>
<feature type="region of interest" description="Disordered" evidence="1">
    <location>
        <begin position="159"/>
        <end position="315"/>
    </location>
</feature>